<evidence type="ECO:0000256" key="1">
    <source>
        <dbReference type="ARBA" id="ARBA00008987"/>
    </source>
</evidence>
<dbReference type="PROSITE" id="PS00194">
    <property type="entry name" value="THIOREDOXIN_1"/>
    <property type="match status" value="1"/>
</dbReference>
<evidence type="ECO:0000256" key="4">
    <source>
        <dbReference type="ARBA" id="ARBA00022982"/>
    </source>
</evidence>
<dbReference type="EMBL" id="BMZS01000010">
    <property type="protein sequence ID" value="GHD57842.1"/>
    <property type="molecule type" value="Genomic_DNA"/>
</dbReference>
<protein>
    <recommendedName>
        <fullName evidence="7">Thioredoxin</fullName>
    </recommendedName>
</protein>
<evidence type="ECO:0000256" key="6">
    <source>
        <dbReference type="ARBA" id="ARBA00023284"/>
    </source>
</evidence>
<reference evidence="9" key="1">
    <citation type="journal article" date="2014" name="Int. J. Syst. Evol. Microbiol.">
        <title>Complete genome sequence of Corynebacterium casei LMG S-19264T (=DSM 44701T), isolated from a smear-ripened cheese.</title>
        <authorList>
            <consortium name="US DOE Joint Genome Institute (JGI-PGF)"/>
            <person name="Walter F."/>
            <person name="Albersmeier A."/>
            <person name="Kalinowski J."/>
            <person name="Ruckert C."/>
        </authorList>
    </citation>
    <scope>NUCLEOTIDE SEQUENCE</scope>
    <source>
        <strain evidence="9">KCTC 42651</strain>
    </source>
</reference>
<dbReference type="Gene3D" id="2.30.30.380">
    <property type="entry name" value="Zn-finger domain of Sec23/24"/>
    <property type="match status" value="1"/>
</dbReference>
<dbReference type="InterPro" id="IPR036249">
    <property type="entry name" value="Thioredoxin-like_sf"/>
</dbReference>
<evidence type="ECO:0000256" key="3">
    <source>
        <dbReference type="ARBA" id="ARBA00022723"/>
    </source>
</evidence>
<keyword evidence="4" id="KW-0249">Electron transport</keyword>
<name>A0A918XVC9_9PROT</name>
<keyword evidence="3" id="KW-0479">Metal-binding</keyword>
<dbReference type="Proteomes" id="UP000630353">
    <property type="component" value="Unassembled WGS sequence"/>
</dbReference>
<dbReference type="GO" id="GO:0005829">
    <property type="term" value="C:cytosol"/>
    <property type="evidence" value="ECO:0007669"/>
    <property type="project" value="TreeGrafter"/>
</dbReference>
<organism evidence="9 10">
    <name type="scientific">Thalassobaculum fulvum</name>
    <dbReference type="NCBI Taxonomy" id="1633335"/>
    <lineage>
        <taxon>Bacteria</taxon>
        <taxon>Pseudomonadati</taxon>
        <taxon>Pseudomonadota</taxon>
        <taxon>Alphaproteobacteria</taxon>
        <taxon>Rhodospirillales</taxon>
        <taxon>Thalassobaculaceae</taxon>
        <taxon>Thalassobaculum</taxon>
    </lineage>
</organism>
<evidence type="ECO:0000256" key="7">
    <source>
        <dbReference type="NCBIfam" id="TIGR01068"/>
    </source>
</evidence>
<dbReference type="InterPro" id="IPR005746">
    <property type="entry name" value="Thioredoxin"/>
</dbReference>
<dbReference type="GO" id="GO:0045454">
    <property type="term" value="P:cell redox homeostasis"/>
    <property type="evidence" value="ECO:0007669"/>
    <property type="project" value="TreeGrafter"/>
</dbReference>
<dbReference type="Pfam" id="PF21352">
    <property type="entry name" value="Zn_ribbon_Thio2"/>
    <property type="match status" value="1"/>
</dbReference>
<gene>
    <name evidence="9" type="ORF">GCM10017083_39810</name>
</gene>
<keyword evidence="5" id="KW-1015">Disulfide bond</keyword>
<evidence type="ECO:0000313" key="10">
    <source>
        <dbReference type="Proteomes" id="UP000630353"/>
    </source>
</evidence>
<dbReference type="CDD" id="cd02947">
    <property type="entry name" value="TRX_family"/>
    <property type="match status" value="1"/>
</dbReference>
<dbReference type="PRINTS" id="PR00421">
    <property type="entry name" value="THIOREDOXIN"/>
</dbReference>
<evidence type="ECO:0000256" key="2">
    <source>
        <dbReference type="ARBA" id="ARBA00022448"/>
    </source>
</evidence>
<dbReference type="PANTHER" id="PTHR45663:SF11">
    <property type="entry name" value="GEO12009P1"/>
    <property type="match status" value="1"/>
</dbReference>
<dbReference type="Pfam" id="PF00085">
    <property type="entry name" value="Thioredoxin"/>
    <property type="match status" value="1"/>
</dbReference>
<keyword evidence="2" id="KW-0813">Transport</keyword>
<keyword evidence="6" id="KW-0676">Redox-active center</keyword>
<dbReference type="NCBIfam" id="TIGR01068">
    <property type="entry name" value="thioredoxin"/>
    <property type="match status" value="1"/>
</dbReference>
<dbReference type="SUPFAM" id="SSF52833">
    <property type="entry name" value="Thioredoxin-like"/>
    <property type="match status" value="1"/>
</dbReference>
<comment type="similarity">
    <text evidence="1">Belongs to the thioredoxin family.</text>
</comment>
<dbReference type="FunFam" id="3.40.30.10:FF:000001">
    <property type="entry name" value="Thioredoxin"/>
    <property type="match status" value="1"/>
</dbReference>
<evidence type="ECO:0000256" key="5">
    <source>
        <dbReference type="ARBA" id="ARBA00023157"/>
    </source>
</evidence>
<dbReference type="InterPro" id="IPR017937">
    <property type="entry name" value="Thioredoxin_CS"/>
</dbReference>
<proteinExistence type="inferred from homology"/>
<evidence type="ECO:0000313" key="9">
    <source>
        <dbReference type="EMBL" id="GHD57842.1"/>
    </source>
</evidence>
<reference evidence="9" key="2">
    <citation type="submission" date="2020-09" db="EMBL/GenBank/DDBJ databases">
        <authorList>
            <person name="Sun Q."/>
            <person name="Kim S."/>
        </authorList>
    </citation>
    <scope>NUCLEOTIDE SEQUENCE</scope>
    <source>
        <strain evidence="9">KCTC 42651</strain>
    </source>
</reference>
<accession>A0A918XVC9</accession>
<dbReference type="InterPro" id="IPR049299">
    <property type="entry name" value="Thio2_N"/>
</dbReference>
<dbReference type="InterPro" id="IPR013766">
    <property type="entry name" value="Thioredoxin_domain"/>
</dbReference>
<sequence>MPANRAMTSTITIPCPHCDALNRMPAERRGHRGTCGRCGKRLFTGHPIALDAGRFDRHVAAADLPVLVDFWAPWCGPCRAMAPAFEAIAGDLEPAVRLAKVDTEAEPALAARFGIRAIPTLALFRGGREIARHSGAMSQATIREWVAGHLTA</sequence>
<feature type="domain" description="Thioredoxin" evidence="8">
    <location>
        <begin position="9"/>
        <end position="151"/>
    </location>
</feature>
<comment type="caution">
    <text evidence="9">The sequence shown here is derived from an EMBL/GenBank/DDBJ whole genome shotgun (WGS) entry which is preliminary data.</text>
</comment>
<dbReference type="Gene3D" id="3.40.30.10">
    <property type="entry name" value="Glutaredoxin"/>
    <property type="match status" value="1"/>
</dbReference>
<dbReference type="PANTHER" id="PTHR45663">
    <property type="entry name" value="GEO12009P1"/>
    <property type="match status" value="1"/>
</dbReference>
<evidence type="ECO:0000259" key="8">
    <source>
        <dbReference type="PROSITE" id="PS51352"/>
    </source>
</evidence>
<dbReference type="NCBIfam" id="NF008229">
    <property type="entry name" value="PRK10996.1"/>
    <property type="match status" value="1"/>
</dbReference>
<dbReference type="PROSITE" id="PS51352">
    <property type="entry name" value="THIOREDOXIN_2"/>
    <property type="match status" value="1"/>
</dbReference>
<dbReference type="GO" id="GO:0046872">
    <property type="term" value="F:metal ion binding"/>
    <property type="evidence" value="ECO:0007669"/>
    <property type="project" value="UniProtKB-KW"/>
</dbReference>
<dbReference type="AlphaFoldDB" id="A0A918XVC9"/>
<dbReference type="GO" id="GO:0015035">
    <property type="term" value="F:protein-disulfide reductase activity"/>
    <property type="evidence" value="ECO:0007669"/>
    <property type="project" value="UniProtKB-UniRule"/>
</dbReference>
<keyword evidence="10" id="KW-1185">Reference proteome</keyword>